<keyword evidence="2" id="KW-1185">Reference proteome</keyword>
<dbReference type="EMBL" id="BDDD01004498">
    <property type="protein sequence ID" value="GAV87759.1"/>
    <property type="molecule type" value="Genomic_DNA"/>
</dbReference>
<gene>
    <name evidence="1" type="ORF">CFOL_v3_31185</name>
</gene>
<dbReference type="OrthoDB" id="1720991at2759"/>
<reference evidence="2" key="1">
    <citation type="submission" date="2016-04" db="EMBL/GenBank/DDBJ databases">
        <title>Cephalotus genome sequencing.</title>
        <authorList>
            <person name="Fukushima K."/>
            <person name="Hasebe M."/>
            <person name="Fang X."/>
        </authorList>
    </citation>
    <scope>NUCLEOTIDE SEQUENCE [LARGE SCALE GENOMIC DNA]</scope>
    <source>
        <strain evidence="2">cv. St1</strain>
    </source>
</reference>
<accession>A0A1Q3D5M1</accession>
<feature type="non-terminal residue" evidence="1">
    <location>
        <position position="1"/>
    </location>
</feature>
<proteinExistence type="predicted"/>
<dbReference type="Proteomes" id="UP000187406">
    <property type="component" value="Unassembled WGS sequence"/>
</dbReference>
<dbReference type="PANTHER" id="PTHR48435">
    <property type="entry name" value="POLYPROTEIN"/>
    <property type="match status" value="1"/>
</dbReference>
<evidence type="ECO:0000313" key="1">
    <source>
        <dbReference type="EMBL" id="GAV87759.1"/>
    </source>
</evidence>
<dbReference type="InParanoid" id="A0A1Q3D5M1"/>
<sequence>TEDVLLITVNSTHDPSYTHILKQIFRDELIQLMSESWITNYENLYKVTKLREAVEPIYRKSNDGKVEIISLKESEEGETIAHIFTTTYPLESVLVAAFDSWGRPVYDFIDLDGHKY</sequence>
<organism evidence="1 2">
    <name type="scientific">Cephalotus follicularis</name>
    <name type="common">Albany pitcher plant</name>
    <dbReference type="NCBI Taxonomy" id="3775"/>
    <lineage>
        <taxon>Eukaryota</taxon>
        <taxon>Viridiplantae</taxon>
        <taxon>Streptophyta</taxon>
        <taxon>Embryophyta</taxon>
        <taxon>Tracheophyta</taxon>
        <taxon>Spermatophyta</taxon>
        <taxon>Magnoliopsida</taxon>
        <taxon>eudicotyledons</taxon>
        <taxon>Gunneridae</taxon>
        <taxon>Pentapetalae</taxon>
        <taxon>rosids</taxon>
        <taxon>fabids</taxon>
        <taxon>Oxalidales</taxon>
        <taxon>Cephalotaceae</taxon>
        <taxon>Cephalotus</taxon>
    </lineage>
</organism>
<comment type="caution">
    <text evidence="1">The sequence shown here is derived from an EMBL/GenBank/DDBJ whole genome shotgun (WGS) entry which is preliminary data.</text>
</comment>
<protein>
    <submittedName>
        <fullName evidence="1">Uncharacterized protein</fullName>
    </submittedName>
</protein>
<evidence type="ECO:0000313" key="2">
    <source>
        <dbReference type="Proteomes" id="UP000187406"/>
    </source>
</evidence>
<dbReference type="AlphaFoldDB" id="A0A1Q3D5M1"/>
<dbReference type="PANTHER" id="PTHR48435:SF1">
    <property type="entry name" value="POLYPROTEIN"/>
    <property type="match status" value="1"/>
</dbReference>
<dbReference type="InterPro" id="IPR053098">
    <property type="entry name" value="Petuviruses_polyprotein"/>
</dbReference>
<name>A0A1Q3D5M1_CEPFO</name>